<feature type="compositionally biased region" description="Basic and acidic residues" evidence="13">
    <location>
        <begin position="307"/>
        <end position="322"/>
    </location>
</feature>
<keyword evidence="4 11" id="KW-0812">Transmembrane</keyword>
<evidence type="ECO:0000256" key="6">
    <source>
        <dbReference type="ARBA" id="ARBA00022989"/>
    </source>
</evidence>
<keyword evidence="8 11" id="KW-0496">Mitochondrion</keyword>
<dbReference type="Gene3D" id="1.20.120.20">
    <property type="entry name" value="Apolipoprotein"/>
    <property type="match status" value="1"/>
</dbReference>
<evidence type="ECO:0000256" key="8">
    <source>
        <dbReference type="ARBA" id="ARBA00023128"/>
    </source>
</evidence>
<evidence type="ECO:0000256" key="13">
    <source>
        <dbReference type="SAM" id="MobiDB-lite"/>
    </source>
</evidence>
<keyword evidence="9" id="KW-0472">Membrane</keyword>
<evidence type="ECO:0000256" key="1">
    <source>
        <dbReference type="ARBA" id="ARBA00004434"/>
    </source>
</evidence>
<gene>
    <name evidence="14" type="primary">MIC60</name>
    <name evidence="14" type="ORF">MYAM1_003787</name>
</gene>
<dbReference type="GO" id="GO:0042407">
    <property type="term" value="P:cristae formation"/>
    <property type="evidence" value="ECO:0007669"/>
    <property type="project" value="TreeGrafter"/>
</dbReference>
<comment type="subunit">
    <text evidence="11">Component of the mitochondrial contact site and cristae organizing system (MICOS) complex.</text>
</comment>
<evidence type="ECO:0000256" key="10">
    <source>
        <dbReference type="ARBA" id="ARBA00025571"/>
    </source>
</evidence>
<protein>
    <recommendedName>
        <fullName evidence="3 11">MICOS complex subunit MIC60</fullName>
    </recommendedName>
    <alternativeName>
        <fullName evidence="11">Mitofilin</fullName>
    </alternativeName>
</protein>
<accession>A0AAJ5YWH4</accession>
<feature type="coiled-coil region" evidence="12">
    <location>
        <begin position="180"/>
        <end position="243"/>
    </location>
</feature>
<evidence type="ECO:0000256" key="11">
    <source>
        <dbReference type="RuleBase" id="RU363000"/>
    </source>
</evidence>
<reference evidence="14 15" key="1">
    <citation type="submission" date="2023-03" db="EMBL/GenBank/DDBJ databases">
        <title>Mating type loci evolution in Malassezia.</title>
        <authorList>
            <person name="Coelho M.A."/>
        </authorList>
    </citation>
    <scope>NUCLEOTIDE SEQUENCE [LARGE SCALE GENOMIC DNA]</scope>
    <source>
        <strain evidence="14 15">CBS 9725</strain>
    </source>
</reference>
<feature type="coiled-coil region" evidence="12">
    <location>
        <begin position="374"/>
        <end position="427"/>
    </location>
</feature>
<dbReference type="PANTHER" id="PTHR15415">
    <property type="entry name" value="MITOFILIN"/>
    <property type="match status" value="1"/>
</dbReference>
<organism evidence="14 15">
    <name type="scientific">Malassezia yamatoensis</name>
    <dbReference type="NCBI Taxonomy" id="253288"/>
    <lineage>
        <taxon>Eukaryota</taxon>
        <taxon>Fungi</taxon>
        <taxon>Dikarya</taxon>
        <taxon>Basidiomycota</taxon>
        <taxon>Ustilaginomycotina</taxon>
        <taxon>Malasseziomycetes</taxon>
        <taxon>Malasseziales</taxon>
        <taxon>Malasseziaceae</taxon>
        <taxon>Malassezia</taxon>
    </lineage>
</organism>
<dbReference type="SUPFAM" id="SSF58113">
    <property type="entry name" value="Apolipoprotein A-I"/>
    <property type="match status" value="1"/>
</dbReference>
<name>A0AAJ5YWH4_9BASI</name>
<keyword evidence="6" id="KW-1133">Transmembrane helix</keyword>
<dbReference type="Pfam" id="PF09731">
    <property type="entry name" value="Mitofilin"/>
    <property type="match status" value="1"/>
</dbReference>
<dbReference type="EMBL" id="CP119949">
    <property type="protein sequence ID" value="WFD01027.1"/>
    <property type="molecule type" value="Genomic_DNA"/>
</dbReference>
<dbReference type="PANTHER" id="PTHR15415:SF7">
    <property type="entry name" value="MICOS COMPLEX SUBUNIT MIC60"/>
    <property type="match status" value="1"/>
</dbReference>
<comment type="function">
    <text evidence="10">Component of the MICOS complex, a large protein complex of the mitochondrial inner membrane that plays crucial roles in the maintenance of crista junctions, inner membrane architecture, and formation of contact sites to the outer membrane. Plays a role in keeping cristae membranes connected to the inner boundary membrane. Also promotes protein import via the mitochondrial intermembrane space assembly (MIA) pathway.</text>
</comment>
<feature type="region of interest" description="Disordered" evidence="13">
    <location>
        <begin position="18"/>
        <end position="90"/>
    </location>
</feature>
<proteinExistence type="inferred from homology"/>
<evidence type="ECO:0000313" key="15">
    <source>
        <dbReference type="Proteomes" id="UP001219567"/>
    </source>
</evidence>
<dbReference type="GO" id="GO:0061617">
    <property type="term" value="C:MICOS complex"/>
    <property type="evidence" value="ECO:0007669"/>
    <property type="project" value="TreeGrafter"/>
</dbReference>
<keyword evidence="5 11" id="KW-0999">Mitochondrion inner membrane</keyword>
<feature type="region of interest" description="Disordered" evidence="13">
    <location>
        <begin position="307"/>
        <end position="333"/>
    </location>
</feature>
<comment type="similarity">
    <text evidence="2 11">Belongs to the MICOS complex subunit Mic60 family.</text>
</comment>
<evidence type="ECO:0000256" key="9">
    <source>
        <dbReference type="ARBA" id="ARBA00023136"/>
    </source>
</evidence>
<dbReference type="Proteomes" id="UP001219567">
    <property type="component" value="Chromosome 7"/>
</dbReference>
<feature type="compositionally biased region" description="Pro residues" evidence="13">
    <location>
        <begin position="68"/>
        <end position="88"/>
    </location>
</feature>
<keyword evidence="7 12" id="KW-0175">Coiled coil</keyword>
<comment type="subcellular location">
    <subcellularLocation>
        <location evidence="1 11">Mitochondrion inner membrane</location>
        <topology evidence="1 11">Single-pass membrane protein</topology>
    </subcellularLocation>
</comment>
<evidence type="ECO:0000256" key="2">
    <source>
        <dbReference type="ARBA" id="ARBA00010877"/>
    </source>
</evidence>
<dbReference type="AlphaFoldDB" id="A0AAJ5YWH4"/>
<evidence type="ECO:0000256" key="4">
    <source>
        <dbReference type="ARBA" id="ARBA00022692"/>
    </source>
</evidence>
<evidence type="ECO:0000256" key="3">
    <source>
        <dbReference type="ARBA" id="ARBA00018116"/>
    </source>
</evidence>
<keyword evidence="15" id="KW-1185">Reference proteome</keyword>
<evidence type="ECO:0000256" key="12">
    <source>
        <dbReference type="SAM" id="Coils"/>
    </source>
</evidence>
<evidence type="ECO:0000256" key="7">
    <source>
        <dbReference type="ARBA" id="ARBA00023054"/>
    </source>
</evidence>
<dbReference type="InterPro" id="IPR019133">
    <property type="entry name" value="MIC60"/>
</dbReference>
<evidence type="ECO:0000256" key="5">
    <source>
        <dbReference type="ARBA" id="ARBA00022792"/>
    </source>
</evidence>
<sequence>MSRTVAVMLTPRARAQFALRASRRYSSAAPPPGKTPVPPPPVQPSAQPSGTSTVPSSAPPNVKSTAPPIAPGGTPPLPPPGGSLPPPSGKRRGGFGKAVWYSLLSLALFYGGSIPASKYSKDYRQFFTERVYGGSKLLSYFEQHDFIKEIESMHLDEKVTHAAHQVRSGISHLSDRMHITDHVQHTREEVEKRAESLQQKVQEQLEELKSMASEEGHVLEKQIQELRANSSEWLEQATELAESRLKQVGQRATHYAHEARDRLPEEVRNAIPLPERALEDGPNVYRGELPVDFMPPEGYIPMHSERKLQAPQPKENKARLRPDPQAPKLPQLAPSLSKLRGSEPVVSQLASTIDELAEYVRETPSAGAVAKGVLESAQVDLQQLVTRLDQIKKTDAKKLDEQLAKQAKEFEKEIAQKAQQASSALDKRDKDWAKKLEAIQSEQTAQFKGRLAKELETQSAIINERLREEVLAQGIELQRKWSKEIKAKVEQERAGRLARLDELASELHRLQSVSIENAKTLDDNVDLHALSAALRQVRQAINGSALAGEEANAYVRRTFSKEFDMLRNTSKAKNNELIGSALMAIELTGTPREGVESEPTLTEWFTHRLAPRLRSVALLPEQGAGVLSYLTSMMLSPVLFSRRGLVPGKDVASTVARAEWFLDHQDLDSAARELNQLSGWAKILATDWLEEARKRLEVDQALDLIEKESDFATLLKT</sequence>
<feature type="compositionally biased region" description="Pro residues" evidence="13">
    <location>
        <begin position="29"/>
        <end position="43"/>
    </location>
</feature>
<evidence type="ECO:0000313" key="14">
    <source>
        <dbReference type="EMBL" id="WFD01027.1"/>
    </source>
</evidence>